<organism evidence="1 2">
    <name type="scientific">Mycolicibacterium iranicum</name>
    <name type="common">Mycobacterium iranicum</name>
    <dbReference type="NCBI Taxonomy" id="912594"/>
    <lineage>
        <taxon>Bacteria</taxon>
        <taxon>Bacillati</taxon>
        <taxon>Actinomycetota</taxon>
        <taxon>Actinomycetes</taxon>
        <taxon>Mycobacteriales</taxon>
        <taxon>Mycobacteriaceae</taxon>
        <taxon>Mycolicibacterium</taxon>
    </lineage>
</organism>
<dbReference type="RefSeq" id="WP_268787974.1">
    <property type="nucleotide sequence ID" value="NZ_JAPQYE010000026.1"/>
</dbReference>
<evidence type="ECO:0000313" key="1">
    <source>
        <dbReference type="EMBL" id="MCZ0732220.1"/>
    </source>
</evidence>
<comment type="caution">
    <text evidence="1">The sequence shown here is derived from an EMBL/GenBank/DDBJ whole genome shotgun (WGS) entry which is preliminary data.</text>
</comment>
<gene>
    <name evidence="1" type="ORF">OY187_29630</name>
</gene>
<proteinExistence type="predicted"/>
<dbReference type="EMBL" id="JAPQYE010000026">
    <property type="protein sequence ID" value="MCZ0732220.1"/>
    <property type="molecule type" value="Genomic_DNA"/>
</dbReference>
<keyword evidence="2" id="KW-1185">Reference proteome</keyword>
<dbReference type="Proteomes" id="UP001084650">
    <property type="component" value="Unassembled WGS sequence"/>
</dbReference>
<evidence type="ECO:0000313" key="2">
    <source>
        <dbReference type="Proteomes" id="UP001084650"/>
    </source>
</evidence>
<accession>A0ABT4HPX9</accession>
<sequence>MTSTASPTWLREWRSTPIRPGRHEPVDAVRYHHAPVGIGPRAFRQGFARGGRDALRRLYAALPEDQRGLVAEIAADYEDDADD</sequence>
<reference evidence="1" key="1">
    <citation type="submission" date="2022-12" db="EMBL/GenBank/DDBJ databases">
        <title>Whole genome sequence of Mycolicibacterium iranicum strain SBH312.</title>
        <authorList>
            <person name="Jani J."/>
            <person name="Arifin Mustapha Z."/>
            <person name="Ahmed K."/>
            <person name="Kai Ling C."/>
        </authorList>
    </citation>
    <scope>NUCLEOTIDE SEQUENCE</scope>
    <source>
        <strain evidence="1">SBH312</strain>
    </source>
</reference>
<name>A0ABT4HPX9_MYCIR</name>
<protein>
    <submittedName>
        <fullName evidence="1">Uncharacterized protein</fullName>
    </submittedName>
</protein>